<reference evidence="1" key="1">
    <citation type="submission" date="2014-05" db="EMBL/GenBank/DDBJ databases">
        <authorList>
            <person name="Chronopoulou M."/>
        </authorList>
    </citation>
    <scope>NUCLEOTIDE SEQUENCE</scope>
    <source>
        <tissue evidence="1">Whole organism</tissue>
    </source>
</reference>
<proteinExistence type="predicted"/>
<dbReference type="EMBL" id="HACA01027784">
    <property type="protein sequence ID" value="CDW45145.1"/>
    <property type="molecule type" value="Transcribed_RNA"/>
</dbReference>
<dbReference type="AlphaFoldDB" id="A0A0K2V497"/>
<evidence type="ECO:0000313" key="1">
    <source>
        <dbReference type="EMBL" id="CDW45145.1"/>
    </source>
</evidence>
<sequence length="48" mass="5697">MYKNNRTNFIFKIYEYVIEKIAGKKHGPTSFFLPLDVHIFSHVLRLGL</sequence>
<accession>A0A0K2V497</accession>
<name>A0A0K2V497_LEPSM</name>
<protein>
    <submittedName>
        <fullName evidence="1">Uncharacterized protein</fullName>
    </submittedName>
</protein>
<organism evidence="1">
    <name type="scientific">Lepeophtheirus salmonis</name>
    <name type="common">Salmon louse</name>
    <name type="synonym">Caligus salmonis</name>
    <dbReference type="NCBI Taxonomy" id="72036"/>
    <lineage>
        <taxon>Eukaryota</taxon>
        <taxon>Metazoa</taxon>
        <taxon>Ecdysozoa</taxon>
        <taxon>Arthropoda</taxon>
        <taxon>Crustacea</taxon>
        <taxon>Multicrustacea</taxon>
        <taxon>Hexanauplia</taxon>
        <taxon>Copepoda</taxon>
        <taxon>Siphonostomatoida</taxon>
        <taxon>Caligidae</taxon>
        <taxon>Lepeophtheirus</taxon>
    </lineage>
</organism>